<dbReference type="EMBL" id="CP126981">
    <property type="protein sequence ID" value="WIM88010.1"/>
    <property type="molecule type" value="Genomic_DNA"/>
</dbReference>
<dbReference type="InterPro" id="IPR012341">
    <property type="entry name" value="6hp_glycosidase-like_sf"/>
</dbReference>
<evidence type="ECO:0000259" key="3">
    <source>
        <dbReference type="Pfam" id="PF19291"/>
    </source>
</evidence>
<evidence type="ECO:0000313" key="5">
    <source>
        <dbReference type="Proteomes" id="UP001236585"/>
    </source>
</evidence>
<sequence length="643" mass="70692">MTRSIRFSTSQRVPDPHGAYARFSHNRDGNFSFIAQDDRRSRRPELDPETTLPSESPNRRAGFADLRSYAAIGDGRTIALVALDGAIDWLPLPDLDSMPVFAALLDQFNGGRIELTPTVPFTSRRRYVGDTNVLETTFVTESGCVQVTDALNVGVAGRLPWSELGRRIEGVSGTVPMRWCVAPGTRLNTASPWARDTPHGTVCRIADLTVSVCVSDGMTVDRTDQSVSGTFEMAHGDRRIIGLVASEAEPLMLSDARNIDRGIDRTVTAWSQWFSQLGSHGPWDAALHRSALALKLLIYAPTGAIAAAATTSLPECLAGGKNWDYRYAWIRDAAYTLSALRRLGIREETHAAVSWLLRTVRQHGPQVGVFFTLDGSVPEDIVTHEVPGWRGIEPVVTGNWARCQRQLSIFADLFDMVRLYVDAGHVLDTDTGHLMADWADQACDDWRRRDAGMWELSEQQHFTSSKIGCWQALRCAVHLVDVGQIPGDASRWAAEADRIAEWVDRNCWSDELQSYEWYPGSGQLDASVLLHAGSGFNRGARMSATIDAIRRELSVGPLMYRYSGAREEGEGTFVACAFWTVSALHHVGRNDEARTLMDTLVALTNDVGILAEMIDPSDNAFLGNLPQGLSHLALIGAALDLGE</sequence>
<reference evidence="4 5" key="1">
    <citation type="journal article" date="2023" name="Microbiol. Resour. Announc.">
        <title>Complete Genome Sequence of Mycobacterium wuenschmanii, a novel Nontuberculous Mycobacterium Isolated from a captive population of Amazon Milk Frogs.</title>
        <authorList>
            <person name="Hicks J."/>
            <person name="Zeineldin M."/>
            <person name="Ward H."/>
            <person name="Wuenschmann A."/>
            <person name="Camp P."/>
            <person name="Farrell D."/>
            <person name="Lehman K."/>
            <person name="Thacker T."/>
            <person name="Cuthbert E."/>
        </authorList>
    </citation>
    <scope>NUCLEOTIDE SEQUENCE [LARGE SCALE GENOMIC DNA]</scope>
    <source>
        <strain evidence="4 5">Wuenschmanii</strain>
    </source>
</reference>
<keyword evidence="5" id="KW-1185">Reference proteome</keyword>
<proteinExistence type="predicted"/>
<dbReference type="PANTHER" id="PTHR31616">
    <property type="entry name" value="TREHALASE"/>
    <property type="match status" value="1"/>
</dbReference>
<organism evidence="4 5">
    <name type="scientific">Candidatus Mycobacterium wuenschmannii</name>
    <dbReference type="NCBI Taxonomy" id="3027808"/>
    <lineage>
        <taxon>Bacteria</taxon>
        <taxon>Bacillati</taxon>
        <taxon>Actinomycetota</taxon>
        <taxon>Actinomycetes</taxon>
        <taxon>Mycobacteriales</taxon>
        <taxon>Mycobacteriaceae</taxon>
        <taxon>Mycobacterium</taxon>
    </lineage>
</organism>
<dbReference type="Pfam" id="PF00723">
    <property type="entry name" value="Glyco_hydro_15"/>
    <property type="match status" value="1"/>
</dbReference>
<name>A0ABY8VWJ0_9MYCO</name>
<evidence type="ECO:0000256" key="1">
    <source>
        <dbReference type="SAM" id="MobiDB-lite"/>
    </source>
</evidence>
<feature type="compositionally biased region" description="Basic and acidic residues" evidence="1">
    <location>
        <begin position="37"/>
        <end position="46"/>
    </location>
</feature>
<dbReference type="GO" id="GO:0016787">
    <property type="term" value="F:hydrolase activity"/>
    <property type="evidence" value="ECO:0007669"/>
    <property type="project" value="UniProtKB-KW"/>
</dbReference>
<feature type="region of interest" description="Disordered" evidence="1">
    <location>
        <begin position="37"/>
        <end position="59"/>
    </location>
</feature>
<keyword evidence="4" id="KW-0378">Hydrolase</keyword>
<dbReference type="Pfam" id="PF19291">
    <property type="entry name" value="TREH_N"/>
    <property type="match status" value="1"/>
</dbReference>
<feature type="domain" description="Trehalase-like N-terminal" evidence="3">
    <location>
        <begin position="71"/>
        <end position="156"/>
    </location>
</feature>
<protein>
    <submittedName>
        <fullName evidence="4">Glycoside hydrolase family 15 protein</fullName>
    </submittedName>
</protein>
<evidence type="ECO:0000259" key="2">
    <source>
        <dbReference type="Pfam" id="PF00723"/>
    </source>
</evidence>
<feature type="domain" description="GH15-like" evidence="2">
    <location>
        <begin position="286"/>
        <end position="638"/>
    </location>
</feature>
<dbReference type="InterPro" id="IPR011613">
    <property type="entry name" value="GH15-like"/>
</dbReference>
<dbReference type="Proteomes" id="UP001236585">
    <property type="component" value="Chromosome"/>
</dbReference>
<accession>A0ABY8VWJ0</accession>
<dbReference type="RefSeq" id="WP_285187989.1">
    <property type="nucleotide sequence ID" value="NZ_CP126981.1"/>
</dbReference>
<dbReference type="SUPFAM" id="SSF48208">
    <property type="entry name" value="Six-hairpin glycosidases"/>
    <property type="match status" value="1"/>
</dbReference>
<dbReference type="PANTHER" id="PTHR31616:SF0">
    <property type="entry name" value="GLUCAN 1,4-ALPHA-GLUCOSIDASE"/>
    <property type="match status" value="1"/>
</dbReference>
<dbReference type="InterPro" id="IPR045582">
    <property type="entry name" value="Trehalase-like_N"/>
</dbReference>
<evidence type="ECO:0000313" key="4">
    <source>
        <dbReference type="EMBL" id="WIM88010.1"/>
    </source>
</evidence>
<gene>
    <name evidence="4" type="ORF">PT015_00280</name>
</gene>
<dbReference type="Gene3D" id="1.50.10.10">
    <property type="match status" value="1"/>
</dbReference>
<dbReference type="InterPro" id="IPR008928">
    <property type="entry name" value="6-hairpin_glycosidase_sf"/>
</dbReference>